<dbReference type="EMBL" id="JAFHDT010000016">
    <property type="protein sequence ID" value="KAI7798966.1"/>
    <property type="molecule type" value="Genomic_DNA"/>
</dbReference>
<dbReference type="InterPro" id="IPR050150">
    <property type="entry name" value="IgV_Light_Chain"/>
</dbReference>
<gene>
    <name evidence="2" type="ORF">IRJ41_016030</name>
</gene>
<sequence length="138" mass="15781">MPWFRYTPLGSVGQVVAQSGNQTVGPGQTVTIECKHTPRVNCWDSEASKKYCMSWYHQIPGEVPKLLMYYTSKRASDVSSRFSGSESGNQIDFTLTISEVQPDDSGDYYCMGEHFIGEKEKRQWRFTQCYSIIQKPLM</sequence>
<keyword evidence="3" id="KW-1185">Reference proteome</keyword>
<dbReference type="SUPFAM" id="SSF48726">
    <property type="entry name" value="Immunoglobulin"/>
    <property type="match status" value="1"/>
</dbReference>
<dbReference type="InterPro" id="IPR013106">
    <property type="entry name" value="Ig_V-set"/>
</dbReference>
<dbReference type="PROSITE" id="PS50835">
    <property type="entry name" value="IG_LIKE"/>
    <property type="match status" value="1"/>
</dbReference>
<feature type="domain" description="Ig-like" evidence="1">
    <location>
        <begin position="2"/>
        <end position="127"/>
    </location>
</feature>
<name>A0A9W7TM72_TRIRA</name>
<evidence type="ECO:0000313" key="3">
    <source>
        <dbReference type="Proteomes" id="UP001059041"/>
    </source>
</evidence>
<dbReference type="InterPro" id="IPR036179">
    <property type="entry name" value="Ig-like_dom_sf"/>
</dbReference>
<protein>
    <submittedName>
        <fullName evidence="2">Ig kappa chain V-IV region JI</fullName>
    </submittedName>
</protein>
<dbReference type="Proteomes" id="UP001059041">
    <property type="component" value="Linkage Group LG16"/>
</dbReference>
<dbReference type="AlphaFoldDB" id="A0A9W7TM72"/>
<evidence type="ECO:0000259" key="1">
    <source>
        <dbReference type="PROSITE" id="PS50835"/>
    </source>
</evidence>
<dbReference type="SMART" id="SM00409">
    <property type="entry name" value="IG"/>
    <property type="match status" value="1"/>
</dbReference>
<dbReference type="Gene3D" id="2.60.40.10">
    <property type="entry name" value="Immunoglobulins"/>
    <property type="match status" value="1"/>
</dbReference>
<evidence type="ECO:0000313" key="2">
    <source>
        <dbReference type="EMBL" id="KAI7798966.1"/>
    </source>
</evidence>
<dbReference type="InterPro" id="IPR013783">
    <property type="entry name" value="Ig-like_fold"/>
</dbReference>
<dbReference type="PANTHER" id="PTHR23267">
    <property type="entry name" value="IMMUNOGLOBULIN LIGHT CHAIN"/>
    <property type="match status" value="1"/>
</dbReference>
<accession>A0A9W7TM72</accession>
<dbReference type="SMART" id="SM00406">
    <property type="entry name" value="IGv"/>
    <property type="match status" value="1"/>
</dbReference>
<organism evidence="2 3">
    <name type="scientific">Triplophysa rosa</name>
    <name type="common">Cave loach</name>
    <dbReference type="NCBI Taxonomy" id="992332"/>
    <lineage>
        <taxon>Eukaryota</taxon>
        <taxon>Metazoa</taxon>
        <taxon>Chordata</taxon>
        <taxon>Craniata</taxon>
        <taxon>Vertebrata</taxon>
        <taxon>Euteleostomi</taxon>
        <taxon>Actinopterygii</taxon>
        <taxon>Neopterygii</taxon>
        <taxon>Teleostei</taxon>
        <taxon>Ostariophysi</taxon>
        <taxon>Cypriniformes</taxon>
        <taxon>Nemacheilidae</taxon>
        <taxon>Triplophysa</taxon>
    </lineage>
</organism>
<dbReference type="InterPro" id="IPR007110">
    <property type="entry name" value="Ig-like_dom"/>
</dbReference>
<comment type="caution">
    <text evidence="2">The sequence shown here is derived from an EMBL/GenBank/DDBJ whole genome shotgun (WGS) entry which is preliminary data.</text>
</comment>
<reference evidence="2" key="1">
    <citation type="submission" date="2021-02" db="EMBL/GenBank/DDBJ databases">
        <title>Comparative genomics reveals that relaxation of natural selection precedes convergent phenotypic evolution of cavefish.</title>
        <authorList>
            <person name="Peng Z."/>
        </authorList>
    </citation>
    <scope>NUCLEOTIDE SEQUENCE</scope>
    <source>
        <tissue evidence="2">Muscle</tissue>
    </source>
</reference>
<dbReference type="InterPro" id="IPR003599">
    <property type="entry name" value="Ig_sub"/>
</dbReference>
<proteinExistence type="predicted"/>
<dbReference type="Pfam" id="PF07686">
    <property type="entry name" value="V-set"/>
    <property type="match status" value="1"/>
</dbReference>